<feature type="signal peptide" evidence="2">
    <location>
        <begin position="1"/>
        <end position="30"/>
    </location>
</feature>
<dbReference type="Pfam" id="PF01471">
    <property type="entry name" value="PG_binding_1"/>
    <property type="match status" value="2"/>
</dbReference>
<gene>
    <name evidence="5" type="ORF">HMPREF1862_01720</name>
</gene>
<keyword evidence="2" id="KW-0732">Signal</keyword>
<evidence type="ECO:0000256" key="2">
    <source>
        <dbReference type="SAM" id="SignalP"/>
    </source>
</evidence>
<reference evidence="5 6" key="1">
    <citation type="submission" date="2016-01" db="EMBL/GenBank/DDBJ databases">
        <authorList>
            <person name="Mitreva M."/>
            <person name="Pepin K.H."/>
            <person name="Mihindukulasuriya K.A."/>
            <person name="Fulton R."/>
            <person name="Fronick C."/>
            <person name="O'Laughlin M."/>
            <person name="Miner T."/>
            <person name="Herter B."/>
            <person name="Rosa B.A."/>
            <person name="Cordes M."/>
            <person name="Tomlinson C."/>
            <person name="Wollam A."/>
            <person name="Palsikar V.B."/>
            <person name="Mardis E.R."/>
            <person name="Wilson R.K."/>
        </authorList>
    </citation>
    <scope>NUCLEOTIDE SEQUENCE [LARGE SCALE GENOMIC DNA]</scope>
    <source>
        <strain evidence="5 6">DNF00696</strain>
    </source>
</reference>
<dbReference type="RefSeq" id="WP_060920777.1">
    <property type="nucleotide sequence ID" value="NZ_KQ960687.1"/>
</dbReference>
<dbReference type="SUPFAM" id="SSF54001">
    <property type="entry name" value="Cysteine proteinases"/>
    <property type="match status" value="1"/>
</dbReference>
<feature type="domain" description="Peptidoglycan binding-like" evidence="3">
    <location>
        <begin position="362"/>
        <end position="419"/>
    </location>
</feature>
<feature type="domain" description="Peptidoglycan binding-like" evidence="3">
    <location>
        <begin position="287"/>
        <end position="337"/>
    </location>
</feature>
<proteinExistence type="predicted"/>
<dbReference type="SUPFAM" id="SSF47090">
    <property type="entry name" value="PGBD-like"/>
    <property type="match status" value="3"/>
</dbReference>
<feature type="region of interest" description="Disordered" evidence="1">
    <location>
        <begin position="44"/>
        <end position="89"/>
    </location>
</feature>
<dbReference type="InterPro" id="IPR038765">
    <property type="entry name" value="Papain-like_cys_pep_sf"/>
</dbReference>
<dbReference type="Gene3D" id="1.10.101.10">
    <property type="entry name" value="PGBD-like superfamily/PGBD"/>
    <property type="match status" value="3"/>
</dbReference>
<protein>
    <submittedName>
        <fullName evidence="5">Peptidoglycan binding domain protein</fullName>
    </submittedName>
</protein>
<feature type="domain" description="Transglutaminase-like" evidence="4">
    <location>
        <begin position="453"/>
        <end position="537"/>
    </location>
</feature>
<dbReference type="EMBL" id="LSDN01000023">
    <property type="protein sequence ID" value="KXB79683.1"/>
    <property type="molecule type" value="Genomic_DNA"/>
</dbReference>
<comment type="caution">
    <text evidence="5">The sequence shown here is derived from an EMBL/GenBank/DDBJ whole genome shotgun (WGS) entry which is preliminary data.</text>
</comment>
<evidence type="ECO:0000259" key="4">
    <source>
        <dbReference type="Pfam" id="PF01841"/>
    </source>
</evidence>
<name>A0AB34WY00_9ACTO</name>
<sequence>MLLRNQKRIMGLLATIALVLSWGIGETAYAAPNVGDTESTTAEAANNAGGQHDPSASPDASVSNSQNESSSPSETVTSRQSQDEEEVNAAEEQFSVISGSFLRQGMRSEAVLHLQKTLVGKFEECGSFKPDGIFGAQTKASLNCTQRKLGISRPDGVYGFLTASKFREQGIRAAIANPINTNFNLVPRQNTPYIRSLQGYLAAFYPEHCVIPRVDTVFGGLTSKCVSEIRRELGLPESTIVDKAFADAIRNDKGVPITISEAPEPSRQWWRATVWSGSRGYFTRNLQLGFNKYFPHYLGVRADGIFGARTTAAVKVFQRSHGIHPDGGVGMITAKALRAEGIPIWVIPSTNFIGVLGYGSRGHNVEVLQTGLAYLNPNYCTFVPDGTYGRLTERCVKKFQSDNGIFPDGKVGPTTLKAIRAKGMPFSAAISGDPQLDAKLRSIIASHGSLASAYSYVVNNYHYIGAHGKSHPSGGNWDIQYAKSFFANGGGNCYSFASGYKWLARALGYPSARIRLGYVAHARAPHGWNEITIGGTTYIFDPDEDMAYKRSKGGWAFYYKTYWNAPIYYWDANKRALN</sequence>
<dbReference type="Pfam" id="PF01841">
    <property type="entry name" value="Transglut_core"/>
    <property type="match status" value="1"/>
</dbReference>
<dbReference type="InterPro" id="IPR002477">
    <property type="entry name" value="Peptidoglycan-bd-like"/>
</dbReference>
<dbReference type="InterPro" id="IPR036365">
    <property type="entry name" value="PGBD-like_sf"/>
</dbReference>
<organism evidence="5 6">
    <name type="scientific">Varibaculum cambriense</name>
    <dbReference type="NCBI Taxonomy" id="184870"/>
    <lineage>
        <taxon>Bacteria</taxon>
        <taxon>Bacillati</taxon>
        <taxon>Actinomycetota</taxon>
        <taxon>Actinomycetes</taxon>
        <taxon>Actinomycetales</taxon>
        <taxon>Actinomycetaceae</taxon>
        <taxon>Varibaculum</taxon>
    </lineage>
</organism>
<dbReference type="Gene3D" id="3.10.620.30">
    <property type="match status" value="1"/>
</dbReference>
<dbReference type="Proteomes" id="UP000070572">
    <property type="component" value="Unassembled WGS sequence"/>
</dbReference>
<feature type="chain" id="PRO_5044204704" evidence="2">
    <location>
        <begin position="31"/>
        <end position="578"/>
    </location>
</feature>
<accession>A0AB34WY00</accession>
<dbReference type="AlphaFoldDB" id="A0AB34WY00"/>
<evidence type="ECO:0000313" key="6">
    <source>
        <dbReference type="Proteomes" id="UP000070572"/>
    </source>
</evidence>
<evidence type="ECO:0000256" key="1">
    <source>
        <dbReference type="SAM" id="MobiDB-lite"/>
    </source>
</evidence>
<evidence type="ECO:0000313" key="5">
    <source>
        <dbReference type="EMBL" id="KXB79683.1"/>
    </source>
</evidence>
<dbReference type="InterPro" id="IPR002931">
    <property type="entry name" value="Transglutaminase-like"/>
</dbReference>
<feature type="compositionally biased region" description="Low complexity" evidence="1">
    <location>
        <begin position="61"/>
        <end position="74"/>
    </location>
</feature>
<evidence type="ECO:0000259" key="3">
    <source>
        <dbReference type="Pfam" id="PF01471"/>
    </source>
</evidence>
<dbReference type="InterPro" id="IPR036366">
    <property type="entry name" value="PGBDSf"/>
</dbReference>